<accession>A0A1V6NRN2</accession>
<proteinExistence type="predicted"/>
<gene>
    <name evidence="2" type="ORF">PENDEC_c041G01867</name>
</gene>
<feature type="region of interest" description="Disordered" evidence="1">
    <location>
        <begin position="67"/>
        <end position="113"/>
    </location>
</feature>
<dbReference type="OrthoDB" id="5402307at2759"/>
<feature type="compositionally biased region" description="Polar residues" evidence="1">
    <location>
        <begin position="388"/>
        <end position="401"/>
    </location>
</feature>
<feature type="compositionally biased region" description="Basic residues" evidence="1">
    <location>
        <begin position="365"/>
        <end position="381"/>
    </location>
</feature>
<protein>
    <submittedName>
        <fullName evidence="2">Uncharacterized protein</fullName>
    </submittedName>
</protein>
<feature type="compositionally biased region" description="Polar residues" evidence="1">
    <location>
        <begin position="69"/>
        <end position="83"/>
    </location>
</feature>
<organism evidence="2 3">
    <name type="scientific">Penicillium decumbens</name>
    <dbReference type="NCBI Taxonomy" id="69771"/>
    <lineage>
        <taxon>Eukaryota</taxon>
        <taxon>Fungi</taxon>
        <taxon>Dikarya</taxon>
        <taxon>Ascomycota</taxon>
        <taxon>Pezizomycotina</taxon>
        <taxon>Eurotiomycetes</taxon>
        <taxon>Eurotiomycetidae</taxon>
        <taxon>Eurotiales</taxon>
        <taxon>Aspergillaceae</taxon>
        <taxon>Penicillium</taxon>
    </lineage>
</organism>
<evidence type="ECO:0000313" key="2">
    <source>
        <dbReference type="EMBL" id="OQD67239.1"/>
    </source>
</evidence>
<comment type="caution">
    <text evidence="2">The sequence shown here is derived from an EMBL/GenBank/DDBJ whole genome shotgun (WGS) entry which is preliminary data.</text>
</comment>
<dbReference type="OMA" id="SGVEMWR"/>
<evidence type="ECO:0000256" key="1">
    <source>
        <dbReference type="SAM" id="MobiDB-lite"/>
    </source>
</evidence>
<sequence length="466" mass="50890">MAPLGHTIAVIDKSGKVVSTSKQLFGVFSHAKAAYRERKAHFDTERNAKLAEEQALQALAHYKIDDSKTVGSRRSQRTRPQYHSSRSVHRGRSSSRYEPDLQSASGRESQYGGLTTIPRRHTHHDITVQEPGVRPVTARSKSDAHIDMDLAYGEAHPAALSMYTPPDPNDQTQLDGLVDRAQWLLEEAHCIQHSATATISHLQKNPDAMAAVALTLAEISNLASKMAPAALSALKAAAPTVFALLSSPQFLIAAGVGIGVTVVMFGGYKIIKQIQAGVSGGEKEEQPEPLVMEDLMELNMEHLSHVEMWRRGVADIEAQSVGTSVDGEFITQKAAALSGIDVTTARMEQDRRFKFHDDESVASSRRSRRSRTSRAHTHARSSGRSNEEYNATSRAPSGFSSRHSKAPPRSSSQAPSRAPSKAPSRAPSKAPSKTRSKSSTYVSDKEKHPKEKKKKGPSRLRLLFTP</sequence>
<evidence type="ECO:0000313" key="3">
    <source>
        <dbReference type="Proteomes" id="UP000191522"/>
    </source>
</evidence>
<dbReference type="STRING" id="69771.A0A1V6NRN2"/>
<dbReference type="EMBL" id="MDYL01000041">
    <property type="protein sequence ID" value="OQD67239.1"/>
    <property type="molecule type" value="Genomic_DNA"/>
</dbReference>
<keyword evidence="3" id="KW-1185">Reference proteome</keyword>
<reference evidence="3" key="1">
    <citation type="journal article" date="2017" name="Nat. Microbiol.">
        <title>Global analysis of biosynthetic gene clusters reveals vast potential of secondary metabolite production in Penicillium species.</title>
        <authorList>
            <person name="Nielsen J.C."/>
            <person name="Grijseels S."/>
            <person name="Prigent S."/>
            <person name="Ji B."/>
            <person name="Dainat J."/>
            <person name="Nielsen K.F."/>
            <person name="Frisvad J.C."/>
            <person name="Workman M."/>
            <person name="Nielsen J."/>
        </authorList>
    </citation>
    <scope>NUCLEOTIDE SEQUENCE [LARGE SCALE GENOMIC DNA]</scope>
    <source>
        <strain evidence="3">IBT 11843</strain>
    </source>
</reference>
<feature type="compositionally biased region" description="Low complexity" evidence="1">
    <location>
        <begin position="407"/>
        <end position="433"/>
    </location>
</feature>
<name>A0A1V6NRN2_PENDC</name>
<dbReference type="AlphaFoldDB" id="A0A1V6NRN2"/>
<dbReference type="Proteomes" id="UP000191522">
    <property type="component" value="Unassembled WGS sequence"/>
</dbReference>
<feature type="region of interest" description="Disordered" evidence="1">
    <location>
        <begin position="355"/>
        <end position="466"/>
    </location>
</feature>